<protein>
    <submittedName>
        <fullName evidence="1">GL25754</fullName>
    </submittedName>
</protein>
<reference evidence="1 2" key="1">
    <citation type="journal article" date="2007" name="Nature">
        <title>Evolution of genes and genomes on the Drosophila phylogeny.</title>
        <authorList>
            <consortium name="Drosophila 12 Genomes Consortium"/>
            <person name="Clark A.G."/>
            <person name="Eisen M.B."/>
            <person name="Smith D.R."/>
            <person name="Bergman C.M."/>
            <person name="Oliver B."/>
            <person name="Markow T.A."/>
            <person name="Kaufman T.C."/>
            <person name="Kellis M."/>
            <person name="Gelbart W."/>
            <person name="Iyer V.N."/>
            <person name="Pollard D.A."/>
            <person name="Sackton T.B."/>
            <person name="Larracuente A.M."/>
            <person name="Singh N.D."/>
            <person name="Abad J.P."/>
            <person name="Abt D.N."/>
            <person name="Adryan B."/>
            <person name="Aguade M."/>
            <person name="Akashi H."/>
            <person name="Anderson W.W."/>
            <person name="Aquadro C.F."/>
            <person name="Ardell D.H."/>
            <person name="Arguello R."/>
            <person name="Artieri C.G."/>
            <person name="Barbash D.A."/>
            <person name="Barker D."/>
            <person name="Barsanti P."/>
            <person name="Batterham P."/>
            <person name="Batzoglou S."/>
            <person name="Begun D."/>
            <person name="Bhutkar A."/>
            <person name="Blanco E."/>
            <person name="Bosak S.A."/>
            <person name="Bradley R.K."/>
            <person name="Brand A.D."/>
            <person name="Brent M.R."/>
            <person name="Brooks A.N."/>
            <person name="Brown R.H."/>
            <person name="Butlin R.K."/>
            <person name="Caggese C."/>
            <person name="Calvi B.R."/>
            <person name="Bernardo de Carvalho A."/>
            <person name="Caspi A."/>
            <person name="Castrezana S."/>
            <person name="Celniker S.E."/>
            <person name="Chang J.L."/>
            <person name="Chapple C."/>
            <person name="Chatterji S."/>
            <person name="Chinwalla A."/>
            <person name="Civetta A."/>
            <person name="Clifton S.W."/>
            <person name="Comeron J.M."/>
            <person name="Costello J.C."/>
            <person name="Coyne J.A."/>
            <person name="Daub J."/>
            <person name="David R.G."/>
            <person name="Delcher A.L."/>
            <person name="Delehaunty K."/>
            <person name="Do C.B."/>
            <person name="Ebling H."/>
            <person name="Edwards K."/>
            <person name="Eickbush T."/>
            <person name="Evans J.D."/>
            <person name="Filipski A."/>
            <person name="Findeiss S."/>
            <person name="Freyhult E."/>
            <person name="Fulton L."/>
            <person name="Fulton R."/>
            <person name="Garcia A.C."/>
            <person name="Gardiner A."/>
            <person name="Garfield D.A."/>
            <person name="Garvin B.E."/>
            <person name="Gibson G."/>
            <person name="Gilbert D."/>
            <person name="Gnerre S."/>
            <person name="Godfrey J."/>
            <person name="Good R."/>
            <person name="Gotea V."/>
            <person name="Gravely B."/>
            <person name="Greenberg A.J."/>
            <person name="Griffiths-Jones S."/>
            <person name="Gross S."/>
            <person name="Guigo R."/>
            <person name="Gustafson E.A."/>
            <person name="Haerty W."/>
            <person name="Hahn M.W."/>
            <person name="Halligan D.L."/>
            <person name="Halpern A.L."/>
            <person name="Halter G.M."/>
            <person name="Han M.V."/>
            <person name="Heger A."/>
            <person name="Hillier L."/>
            <person name="Hinrichs A.S."/>
            <person name="Holmes I."/>
            <person name="Hoskins R.A."/>
            <person name="Hubisz M.J."/>
            <person name="Hultmark D."/>
            <person name="Huntley M.A."/>
            <person name="Jaffe D.B."/>
            <person name="Jagadeeshan S."/>
            <person name="Jeck W.R."/>
            <person name="Johnson J."/>
            <person name="Jones C.D."/>
            <person name="Jordan W.C."/>
            <person name="Karpen G.H."/>
            <person name="Kataoka E."/>
            <person name="Keightley P.D."/>
            <person name="Kheradpour P."/>
            <person name="Kirkness E.F."/>
            <person name="Koerich L.B."/>
            <person name="Kristiansen K."/>
            <person name="Kudrna D."/>
            <person name="Kulathinal R.J."/>
            <person name="Kumar S."/>
            <person name="Kwok R."/>
            <person name="Lander E."/>
            <person name="Langley C.H."/>
            <person name="Lapoint R."/>
            <person name="Lazzaro B.P."/>
            <person name="Lee S.J."/>
            <person name="Levesque L."/>
            <person name="Li R."/>
            <person name="Lin C.F."/>
            <person name="Lin M.F."/>
            <person name="Lindblad-Toh K."/>
            <person name="Llopart A."/>
            <person name="Long M."/>
            <person name="Low L."/>
            <person name="Lozovsky E."/>
            <person name="Lu J."/>
            <person name="Luo M."/>
            <person name="Machado C.A."/>
            <person name="Makalowski W."/>
            <person name="Marzo M."/>
            <person name="Matsuda M."/>
            <person name="Matzkin L."/>
            <person name="McAllister B."/>
            <person name="McBride C.S."/>
            <person name="McKernan B."/>
            <person name="McKernan K."/>
            <person name="Mendez-Lago M."/>
            <person name="Minx P."/>
            <person name="Mollenhauer M.U."/>
            <person name="Montooth K."/>
            <person name="Mount S.M."/>
            <person name="Mu X."/>
            <person name="Myers E."/>
            <person name="Negre B."/>
            <person name="Newfeld S."/>
            <person name="Nielsen R."/>
            <person name="Noor M.A."/>
            <person name="O'Grady P."/>
            <person name="Pachter L."/>
            <person name="Papaceit M."/>
            <person name="Parisi M.J."/>
            <person name="Parisi M."/>
            <person name="Parts L."/>
            <person name="Pedersen J.S."/>
            <person name="Pesole G."/>
            <person name="Phillippy A.M."/>
            <person name="Ponting C.P."/>
            <person name="Pop M."/>
            <person name="Porcelli D."/>
            <person name="Powell J.R."/>
            <person name="Prohaska S."/>
            <person name="Pruitt K."/>
            <person name="Puig M."/>
            <person name="Quesneville H."/>
            <person name="Ram K.R."/>
            <person name="Rand D."/>
            <person name="Rasmussen M.D."/>
            <person name="Reed L.K."/>
            <person name="Reenan R."/>
            <person name="Reily A."/>
            <person name="Remington K.A."/>
            <person name="Rieger T.T."/>
            <person name="Ritchie M.G."/>
            <person name="Robin C."/>
            <person name="Rogers Y.H."/>
            <person name="Rohde C."/>
            <person name="Rozas J."/>
            <person name="Rubenfield M.J."/>
            <person name="Ruiz A."/>
            <person name="Russo S."/>
            <person name="Salzberg S.L."/>
            <person name="Sanchez-Gracia A."/>
            <person name="Saranga D.J."/>
            <person name="Sato H."/>
            <person name="Schaeffer S.W."/>
            <person name="Schatz M.C."/>
            <person name="Schlenke T."/>
            <person name="Schwartz R."/>
            <person name="Segarra C."/>
            <person name="Singh R.S."/>
            <person name="Sirot L."/>
            <person name="Sirota M."/>
            <person name="Sisneros N.B."/>
            <person name="Smith C.D."/>
            <person name="Smith T.F."/>
            <person name="Spieth J."/>
            <person name="Stage D.E."/>
            <person name="Stark A."/>
            <person name="Stephan W."/>
            <person name="Strausberg R.L."/>
            <person name="Strempel S."/>
            <person name="Sturgill D."/>
            <person name="Sutton G."/>
            <person name="Sutton G.G."/>
            <person name="Tao W."/>
            <person name="Teichmann S."/>
            <person name="Tobari Y.N."/>
            <person name="Tomimura Y."/>
            <person name="Tsolas J.M."/>
            <person name="Valente V.L."/>
            <person name="Venter E."/>
            <person name="Venter J.C."/>
            <person name="Vicario S."/>
            <person name="Vieira F.G."/>
            <person name="Vilella A.J."/>
            <person name="Villasante A."/>
            <person name="Walenz B."/>
            <person name="Wang J."/>
            <person name="Wasserman M."/>
            <person name="Watts T."/>
            <person name="Wilson D."/>
            <person name="Wilson R.K."/>
            <person name="Wing R.A."/>
            <person name="Wolfner M.F."/>
            <person name="Wong A."/>
            <person name="Wong G.K."/>
            <person name="Wu C.I."/>
            <person name="Wu G."/>
            <person name="Yamamoto D."/>
            <person name="Yang H.P."/>
            <person name="Yang S.P."/>
            <person name="Yorke J.A."/>
            <person name="Yoshida K."/>
            <person name="Zdobnov E."/>
            <person name="Zhang P."/>
            <person name="Zhang Y."/>
            <person name="Zimin A.V."/>
            <person name="Baldwin J."/>
            <person name="Abdouelleil A."/>
            <person name="Abdulkadir J."/>
            <person name="Abebe A."/>
            <person name="Abera B."/>
            <person name="Abreu J."/>
            <person name="Acer S.C."/>
            <person name="Aftuck L."/>
            <person name="Alexander A."/>
            <person name="An P."/>
            <person name="Anderson E."/>
            <person name="Anderson S."/>
            <person name="Arachi H."/>
            <person name="Azer M."/>
            <person name="Bachantsang P."/>
            <person name="Barry A."/>
            <person name="Bayul T."/>
            <person name="Berlin A."/>
            <person name="Bessette D."/>
            <person name="Bloom T."/>
            <person name="Blye J."/>
            <person name="Boguslavskiy L."/>
            <person name="Bonnet C."/>
            <person name="Boukhgalter B."/>
            <person name="Bourzgui I."/>
            <person name="Brown A."/>
            <person name="Cahill P."/>
            <person name="Channer S."/>
            <person name="Cheshatsang Y."/>
            <person name="Chuda L."/>
            <person name="Citroen M."/>
            <person name="Collymore A."/>
            <person name="Cooke P."/>
            <person name="Costello M."/>
            <person name="D'Aco K."/>
            <person name="Daza R."/>
            <person name="De Haan G."/>
            <person name="DeGray S."/>
            <person name="DeMaso C."/>
            <person name="Dhargay N."/>
            <person name="Dooley K."/>
            <person name="Dooley E."/>
            <person name="Doricent M."/>
            <person name="Dorje P."/>
            <person name="Dorjee K."/>
            <person name="Dupes A."/>
            <person name="Elong R."/>
            <person name="Falk J."/>
            <person name="Farina A."/>
            <person name="Faro S."/>
            <person name="Ferguson D."/>
            <person name="Fisher S."/>
            <person name="Foley C.D."/>
            <person name="Franke A."/>
            <person name="Friedrich D."/>
            <person name="Gadbois L."/>
            <person name="Gearin G."/>
            <person name="Gearin C.R."/>
            <person name="Giannoukos G."/>
            <person name="Goode T."/>
            <person name="Graham J."/>
            <person name="Grandbois E."/>
            <person name="Grewal S."/>
            <person name="Gyaltsen K."/>
            <person name="Hafez N."/>
            <person name="Hagos B."/>
            <person name="Hall J."/>
            <person name="Henson C."/>
            <person name="Hollinger A."/>
            <person name="Honan T."/>
            <person name="Huard M.D."/>
            <person name="Hughes L."/>
            <person name="Hurhula B."/>
            <person name="Husby M.E."/>
            <person name="Kamat A."/>
            <person name="Kanga B."/>
            <person name="Kashin S."/>
            <person name="Khazanovich D."/>
            <person name="Kisner P."/>
            <person name="Lance K."/>
            <person name="Lara M."/>
            <person name="Lee W."/>
            <person name="Lennon N."/>
            <person name="Letendre F."/>
            <person name="LeVine R."/>
            <person name="Lipovsky A."/>
            <person name="Liu X."/>
            <person name="Liu J."/>
            <person name="Liu S."/>
            <person name="Lokyitsang T."/>
            <person name="Lokyitsang Y."/>
            <person name="Lubonja R."/>
            <person name="Lui A."/>
            <person name="MacDonald P."/>
            <person name="Magnisalis V."/>
            <person name="Maru K."/>
            <person name="Matthews C."/>
            <person name="McCusker W."/>
            <person name="McDonough S."/>
            <person name="Mehta T."/>
            <person name="Meldrim J."/>
            <person name="Meneus L."/>
            <person name="Mihai O."/>
            <person name="Mihalev A."/>
            <person name="Mihova T."/>
            <person name="Mittelman R."/>
            <person name="Mlenga V."/>
            <person name="Montmayeur A."/>
            <person name="Mulrain L."/>
            <person name="Navidi A."/>
            <person name="Naylor J."/>
            <person name="Negash T."/>
            <person name="Nguyen T."/>
            <person name="Nguyen N."/>
            <person name="Nicol R."/>
            <person name="Norbu C."/>
            <person name="Norbu N."/>
            <person name="Novod N."/>
            <person name="O'Neill B."/>
            <person name="Osman S."/>
            <person name="Markiewicz E."/>
            <person name="Oyono O.L."/>
            <person name="Patti C."/>
            <person name="Phunkhang P."/>
            <person name="Pierre F."/>
            <person name="Priest M."/>
            <person name="Raghuraman S."/>
            <person name="Rege F."/>
            <person name="Reyes R."/>
            <person name="Rise C."/>
            <person name="Rogov P."/>
            <person name="Ross K."/>
            <person name="Ryan E."/>
            <person name="Settipalli S."/>
            <person name="Shea T."/>
            <person name="Sherpa N."/>
            <person name="Shi L."/>
            <person name="Shih D."/>
            <person name="Sparrow T."/>
            <person name="Spaulding J."/>
            <person name="Stalker J."/>
            <person name="Stange-Thomann N."/>
            <person name="Stavropoulos S."/>
            <person name="Stone C."/>
            <person name="Strader C."/>
            <person name="Tesfaye S."/>
            <person name="Thomson T."/>
            <person name="Thoulutsang Y."/>
            <person name="Thoulutsang D."/>
            <person name="Topham K."/>
            <person name="Topping I."/>
            <person name="Tsamla T."/>
            <person name="Vassiliev H."/>
            <person name="Vo A."/>
            <person name="Wangchuk T."/>
            <person name="Wangdi T."/>
            <person name="Weiand M."/>
            <person name="Wilkinson J."/>
            <person name="Wilson A."/>
            <person name="Yadav S."/>
            <person name="Young G."/>
            <person name="Yu Q."/>
            <person name="Zembek L."/>
            <person name="Zhong D."/>
            <person name="Zimmer A."/>
            <person name="Zwirko Z."/>
            <person name="Jaffe D.B."/>
            <person name="Alvarez P."/>
            <person name="Brockman W."/>
            <person name="Butler J."/>
            <person name="Chin C."/>
            <person name="Gnerre S."/>
            <person name="Grabherr M."/>
            <person name="Kleber M."/>
            <person name="Mauceli E."/>
            <person name="MacCallum I."/>
        </authorList>
    </citation>
    <scope>NUCLEOTIDE SEQUENCE [LARGE SCALE GENOMIC DNA]</scope>
    <source>
        <strain evidence="2">MSH-3 / Tucson 14011-0111.49</strain>
    </source>
</reference>
<dbReference type="AlphaFoldDB" id="B4GK32"/>
<name>B4GK32_DROPE</name>
<dbReference type="HOGENOM" id="CLU_1628783_0_0_1"/>
<gene>
    <name evidence="1" type="primary">Dper\GL25754</name>
    <name evidence="1" type="ORF">Dper_GL25754</name>
</gene>
<dbReference type="Proteomes" id="UP000008744">
    <property type="component" value="Unassembled WGS sequence"/>
</dbReference>
<keyword evidence="2" id="KW-1185">Reference proteome</keyword>
<proteinExistence type="predicted"/>
<evidence type="ECO:0000313" key="2">
    <source>
        <dbReference type="Proteomes" id="UP000008744"/>
    </source>
</evidence>
<evidence type="ECO:0000313" key="1">
    <source>
        <dbReference type="EMBL" id="EDW36998.1"/>
    </source>
</evidence>
<organism evidence="2">
    <name type="scientific">Drosophila persimilis</name>
    <name type="common">Fruit fly</name>
    <dbReference type="NCBI Taxonomy" id="7234"/>
    <lineage>
        <taxon>Eukaryota</taxon>
        <taxon>Metazoa</taxon>
        <taxon>Ecdysozoa</taxon>
        <taxon>Arthropoda</taxon>
        <taxon>Hexapoda</taxon>
        <taxon>Insecta</taxon>
        <taxon>Pterygota</taxon>
        <taxon>Neoptera</taxon>
        <taxon>Endopterygota</taxon>
        <taxon>Diptera</taxon>
        <taxon>Brachycera</taxon>
        <taxon>Muscomorpha</taxon>
        <taxon>Ephydroidea</taxon>
        <taxon>Drosophilidae</taxon>
        <taxon>Drosophila</taxon>
        <taxon>Sophophora</taxon>
    </lineage>
</organism>
<sequence length="163" mass="17689">MPHAPCLMPLSTAHNPYSCLAIFVLGGSGSGSSSSSSATLLSLSQLPKSLFFRCKKLPSHQAIKGNEAAGVLAKEGVGLANGRTENVPLSLRTLQSDLEKQARSQNESRWRTTTTYRTSKILCKERNEKLSHHLLHLPRKDCRLLVGILTGHCLVILAYGGPR</sequence>
<dbReference type="EMBL" id="CH479184">
    <property type="protein sequence ID" value="EDW36998.1"/>
    <property type="molecule type" value="Genomic_DNA"/>
</dbReference>
<accession>B4GK32</accession>